<dbReference type="InterPro" id="IPR011993">
    <property type="entry name" value="PH-like_dom_sf"/>
</dbReference>
<dbReference type="AlphaFoldDB" id="A0A875S384"/>
<dbReference type="GO" id="GO:0006974">
    <property type="term" value="P:DNA damage response"/>
    <property type="evidence" value="ECO:0007669"/>
    <property type="project" value="TreeGrafter"/>
</dbReference>
<dbReference type="RefSeq" id="XP_038779726.1">
    <property type="nucleotide sequence ID" value="XM_038923798.1"/>
</dbReference>
<dbReference type="Proteomes" id="UP000662931">
    <property type="component" value="Chromosome 4"/>
</dbReference>
<protein>
    <recommendedName>
        <fullName evidence="8">Serine/threonine-protein phosphatase 4 regulatory subunit 3-like central domain-containing protein</fullName>
    </recommendedName>
</protein>
<dbReference type="OrthoDB" id="27483at2759"/>
<sequence>MESGHRTQARRVKVYTLDGDKWIDKGTGYCTGELKGGPHFMVRNENNSSEILLKASIEGSMQYQRQQDTLIVWTDLEGNDYALSFQEPEGCLALCKFLIDLQRTTEPNISLVAVFSNGEDGEVTEVIAGPVPEPSIPTDDNLAELLDLVSQGSKFPKFREMLLAYIQEKKYLHILIDTFHRNETRHKISNLHYLCDIIKTIIFYNDPDILDTLLEDDTIDGVLGMLEYDVELGNMKTNNREYLAKMTRSQEVVPITNNDIKNLLKKTFRLQFLKDVVLARVLDDATFNGISNHIQINEERILKFIKNDRCFLADLFEYFNTDGTTEPGLANKRQEAIRLLHQMVLIAKELQPSPRTRFFKALIEKGLFKAVQFALKQKCQDDISRVLATEVIVTIIEHDVFLFRKSCGPGNNESRFLESRDTYDTALINILTGILINEPNIGLKTQAFEALKMILDPSNLTNAPESLRSSPANSSSDDDNDCITNPCETFLESFYKYSANRLFAPLMTINENNMIGRGDMVTYIGLCELCSFIAREHDKFYSHRFIVERKLLDGVAQLMDKKYPYQLRICALRCIKVIILLDDDILTSYIIQNETLSKFVSFLTETNNCNSLVNSVCLNLLEILIQNNNLRNFHRIGRHLVTSYGRLLKDNFLGEHLVQIMSIEEDQIETTNDGEEDNKHEVLRSEDSSLVFGEEDRSADISSLQTPADMSNIDTSILLERREEDGNPQDKGKNGKEEEKSDDRDDSTQAKEKVVDESLLLAISKA</sequence>
<evidence type="ECO:0000259" key="5">
    <source>
        <dbReference type="Pfam" id="PF22972"/>
    </source>
</evidence>
<dbReference type="Pfam" id="PF04802">
    <property type="entry name" value="PP4R3"/>
    <property type="match status" value="1"/>
</dbReference>
<dbReference type="GO" id="GO:0030289">
    <property type="term" value="C:protein phosphatase 4 complex"/>
    <property type="evidence" value="ECO:0007669"/>
    <property type="project" value="TreeGrafter"/>
</dbReference>
<feature type="compositionally biased region" description="Basic and acidic residues" evidence="3">
    <location>
        <begin position="677"/>
        <end position="687"/>
    </location>
</feature>
<dbReference type="Gene3D" id="2.30.29.30">
    <property type="entry name" value="Pleckstrin-homology domain (PH domain)/Phosphotyrosine-binding domain (PTB)"/>
    <property type="match status" value="1"/>
</dbReference>
<dbReference type="InterPro" id="IPR051137">
    <property type="entry name" value="PP4R3-like"/>
</dbReference>
<dbReference type="PANTHER" id="PTHR23318">
    <property type="entry name" value="ATP SYNTHASE GAMMA-RELATED"/>
    <property type="match status" value="1"/>
</dbReference>
<evidence type="ECO:0000256" key="3">
    <source>
        <dbReference type="SAM" id="MobiDB-lite"/>
    </source>
</evidence>
<dbReference type="EMBL" id="CP064815">
    <property type="protein sequence ID" value="QPG76161.1"/>
    <property type="molecule type" value="Genomic_DNA"/>
</dbReference>
<keyword evidence="7" id="KW-1185">Reference proteome</keyword>
<organism evidence="6 7">
    <name type="scientific">Eeniella nana</name>
    <name type="common">Yeast</name>
    <name type="synonym">Brettanomyces nanus</name>
    <dbReference type="NCBI Taxonomy" id="13502"/>
    <lineage>
        <taxon>Eukaryota</taxon>
        <taxon>Fungi</taxon>
        <taxon>Dikarya</taxon>
        <taxon>Ascomycota</taxon>
        <taxon>Saccharomycotina</taxon>
        <taxon>Pichiomycetes</taxon>
        <taxon>Pichiales</taxon>
        <taxon>Pichiaceae</taxon>
        <taxon>Brettanomyces</taxon>
    </lineage>
</organism>
<comment type="subcellular location">
    <subcellularLocation>
        <location evidence="1">Nucleus</location>
    </subcellularLocation>
</comment>
<dbReference type="Pfam" id="PF22972">
    <property type="entry name" value="EVH1_PP4R3"/>
    <property type="match status" value="1"/>
</dbReference>
<accession>A0A875S384</accession>
<gene>
    <name evidence="6" type="ORF">FOA43_003547</name>
</gene>
<evidence type="ECO:0000313" key="6">
    <source>
        <dbReference type="EMBL" id="QPG76161.1"/>
    </source>
</evidence>
<proteinExistence type="predicted"/>
<dbReference type="InterPro" id="IPR055236">
    <property type="entry name" value="EVH1_PP4R3"/>
</dbReference>
<dbReference type="PANTHER" id="PTHR23318:SF0">
    <property type="entry name" value="SERINE_THREONINE-PROTEIN PHOSPHATASE 4 REGULATORY SUBUNIT 3"/>
    <property type="match status" value="1"/>
</dbReference>
<dbReference type="SUPFAM" id="SSF48371">
    <property type="entry name" value="ARM repeat"/>
    <property type="match status" value="1"/>
</dbReference>
<evidence type="ECO:0000256" key="1">
    <source>
        <dbReference type="ARBA" id="ARBA00004123"/>
    </source>
</evidence>
<evidence type="ECO:0000256" key="2">
    <source>
        <dbReference type="ARBA" id="ARBA00023242"/>
    </source>
</evidence>
<evidence type="ECO:0008006" key="8">
    <source>
        <dbReference type="Google" id="ProtNLM"/>
    </source>
</evidence>
<feature type="compositionally biased region" description="Polar residues" evidence="3">
    <location>
        <begin position="700"/>
        <end position="715"/>
    </location>
</feature>
<feature type="domain" description="PP4R3 EVH1-like" evidence="5">
    <location>
        <begin position="10"/>
        <end position="104"/>
    </location>
</feature>
<evidence type="ECO:0000259" key="4">
    <source>
        <dbReference type="Pfam" id="PF04802"/>
    </source>
</evidence>
<feature type="compositionally biased region" description="Basic and acidic residues" evidence="3">
    <location>
        <begin position="719"/>
        <end position="756"/>
    </location>
</feature>
<dbReference type="GeneID" id="62196947"/>
<dbReference type="InterPro" id="IPR016024">
    <property type="entry name" value="ARM-type_fold"/>
</dbReference>
<feature type="region of interest" description="Disordered" evidence="3">
    <location>
        <begin position="668"/>
        <end position="766"/>
    </location>
</feature>
<feature type="domain" description="Serine/threonine-protein phosphatase 4 regulatory subunit 3-like central" evidence="4">
    <location>
        <begin position="144"/>
        <end position="649"/>
    </location>
</feature>
<dbReference type="GO" id="GO:0072542">
    <property type="term" value="F:protein phosphatase activator activity"/>
    <property type="evidence" value="ECO:0007669"/>
    <property type="project" value="TreeGrafter"/>
</dbReference>
<dbReference type="KEGG" id="bnn:FOA43_003547"/>
<reference evidence="6" key="1">
    <citation type="submission" date="2020-10" db="EMBL/GenBank/DDBJ databases">
        <authorList>
            <person name="Roach M.J.R."/>
        </authorList>
    </citation>
    <scope>NUCLEOTIDE SEQUENCE</scope>
    <source>
        <strain evidence="6">CBS 1945</strain>
    </source>
</reference>
<dbReference type="GO" id="GO:0005654">
    <property type="term" value="C:nucleoplasm"/>
    <property type="evidence" value="ECO:0007669"/>
    <property type="project" value="TreeGrafter"/>
</dbReference>
<evidence type="ECO:0000313" key="7">
    <source>
        <dbReference type="Proteomes" id="UP000662931"/>
    </source>
</evidence>
<keyword evidence="2" id="KW-0539">Nucleus</keyword>
<name>A0A875S384_EENNA</name>
<dbReference type="InterPro" id="IPR006887">
    <property type="entry name" value="P4R3-like_central_dom"/>
</dbReference>